<dbReference type="Proteomes" id="UP000028545">
    <property type="component" value="Unassembled WGS sequence"/>
</dbReference>
<dbReference type="AlphaFoldDB" id="A0A084GCE4"/>
<keyword evidence="3" id="KW-1185">Reference proteome</keyword>
<feature type="region of interest" description="Disordered" evidence="1">
    <location>
        <begin position="926"/>
        <end position="954"/>
    </location>
</feature>
<evidence type="ECO:0000256" key="1">
    <source>
        <dbReference type="SAM" id="MobiDB-lite"/>
    </source>
</evidence>
<organism evidence="2 3">
    <name type="scientific">Pseudallescheria apiosperma</name>
    <name type="common">Scedosporium apiospermum</name>
    <dbReference type="NCBI Taxonomy" id="563466"/>
    <lineage>
        <taxon>Eukaryota</taxon>
        <taxon>Fungi</taxon>
        <taxon>Dikarya</taxon>
        <taxon>Ascomycota</taxon>
        <taxon>Pezizomycotina</taxon>
        <taxon>Sordariomycetes</taxon>
        <taxon>Hypocreomycetidae</taxon>
        <taxon>Microascales</taxon>
        <taxon>Microascaceae</taxon>
        <taxon>Scedosporium</taxon>
    </lineage>
</organism>
<dbReference type="HOGENOM" id="CLU_008907_0_0_1"/>
<dbReference type="RefSeq" id="XP_016644805.1">
    <property type="nucleotide sequence ID" value="XM_016785429.1"/>
</dbReference>
<name>A0A084GCE4_PSEDA</name>
<dbReference type="GeneID" id="27721468"/>
<evidence type="ECO:0000313" key="3">
    <source>
        <dbReference type="Proteomes" id="UP000028545"/>
    </source>
</evidence>
<sequence>MARLKDIIVAQVSSSSQRHQQCITPGPDLPWEHIGSGPERLLEEVEKLYWHGVRGEMKNIIETLRTWQEYSSKDVDDPIPSQLDGYDTFITNITQWPRKAAEIYNDDLGRAKDLADFPALHWLDMSQYETSTEKVLVQKKVQIMTSKIKKEIKSQIKPVTLEGLEQKAWLLLQSSGFLDIDKIIEHRPPAHKSAKRPAIPQLALSGFDKSGMPKFEAQTCMQHGCAAAIVSSYFVSKKPEEPKIVCETCYRQHHYGKESYVKTYKHLLCNDIITNEVASQICKCTSVKRHDSTGKAVDLYPYDDTAGHQADCGLSRLSEVEAQAKFEGILAVSGRNHKTKLAEVVHAISMAGGSGSKMQPYLREWKQKSHRAITDPAEDNHIPAFFDRFADKDGLKNVHMSLRVGTLVFQIGVANTKSGALVTIREPPVFGQNAPDPTFVRPCLAVGSSPRELWKQDRPVGVRKRYAMIMKQVVGSAFVNCPENGLERKIIDAVTEAAKSPLSAEKGVTQTQDQNIDAIVEMFKSLVGGHVQTYLRSITALLLRPEINLTWSAANNSCQRFCNSILDSSLFGPLFARADSSPSVPLYLMSFVCQDEGYNQRVVRSRHDVPPGLAEEYLGNFYFGRHDDSDLIDSCQEYWYDWSGTGPVVTKYDDLFPYDCTRAYAGGDNNLELSCGRCSLSRHLWASPFDSWAMVSMHLMRDSFMYPASTVHHQSRNPRGGPASWMRNRLLALHSSSVLSRVATAMAGSPTFRISTVWLHGKGSPLLEKNPGLSRVRMGGIHRAQPFSHYYEKGTNRLYFVADWASRLGRIQEYTTLRDNRAKSVGIMKLPKEIHFLEPQDRNTKRTADNPYGGFRGAMTQPDVEALESERVRRTTNLANRQMATTTATFTLLGGPVAGNGTGGVLVEGQRAVEEVPEMEGAAAVGVEEEEDVEGGEGVEEVEGAEEEEGAEGEDDVVEVLCLESYPYKYVGNVGVGEFLEAHKFEVSPRNYFQQHFIADKSY</sequence>
<dbReference type="KEGG" id="sapo:SAPIO_CDS2396"/>
<evidence type="ECO:0000313" key="2">
    <source>
        <dbReference type="EMBL" id="KEZ45006.1"/>
    </source>
</evidence>
<comment type="caution">
    <text evidence="2">The sequence shown here is derived from an EMBL/GenBank/DDBJ whole genome shotgun (WGS) entry which is preliminary data.</text>
</comment>
<gene>
    <name evidence="2" type="ORF">SAPIO_CDS2396</name>
</gene>
<accession>A0A084GCE4</accession>
<protein>
    <submittedName>
        <fullName evidence="2">Uncharacterized protein</fullName>
    </submittedName>
</protein>
<feature type="compositionally biased region" description="Acidic residues" evidence="1">
    <location>
        <begin position="927"/>
        <end position="954"/>
    </location>
</feature>
<dbReference type="OMA" id="VWQQPEY"/>
<dbReference type="OrthoDB" id="5243963at2759"/>
<dbReference type="EMBL" id="JOWA01000086">
    <property type="protein sequence ID" value="KEZ45006.1"/>
    <property type="molecule type" value="Genomic_DNA"/>
</dbReference>
<dbReference type="VEuPathDB" id="FungiDB:SAPIO_CDS2396"/>
<proteinExistence type="predicted"/>
<reference evidence="2 3" key="1">
    <citation type="journal article" date="2014" name="Genome Announc.">
        <title>Draft genome sequence of the pathogenic fungus Scedosporium apiospermum.</title>
        <authorList>
            <person name="Vandeputte P."/>
            <person name="Ghamrawi S."/>
            <person name="Rechenmann M."/>
            <person name="Iltis A."/>
            <person name="Giraud S."/>
            <person name="Fleury M."/>
            <person name="Thornton C."/>
            <person name="Delhaes L."/>
            <person name="Meyer W."/>
            <person name="Papon N."/>
            <person name="Bouchara J.P."/>
        </authorList>
    </citation>
    <scope>NUCLEOTIDE SEQUENCE [LARGE SCALE GENOMIC DNA]</scope>
    <source>
        <strain evidence="2 3">IHEM 14462</strain>
    </source>
</reference>